<evidence type="ECO:0000313" key="1">
    <source>
        <dbReference type="EMBL" id="JAG30637.1"/>
    </source>
</evidence>
<name>A0A0A9YHS3_LYGHE</name>
<dbReference type="AlphaFoldDB" id="A0A0A9YHS3"/>
<protein>
    <submittedName>
        <fullName evidence="2">Phosphomannomutase</fullName>
    </submittedName>
</protein>
<feature type="non-terminal residue" evidence="2">
    <location>
        <position position="1"/>
    </location>
</feature>
<organism evidence="2">
    <name type="scientific">Lygus hesperus</name>
    <name type="common">Western plant bug</name>
    <dbReference type="NCBI Taxonomy" id="30085"/>
    <lineage>
        <taxon>Eukaryota</taxon>
        <taxon>Metazoa</taxon>
        <taxon>Ecdysozoa</taxon>
        <taxon>Arthropoda</taxon>
        <taxon>Hexapoda</taxon>
        <taxon>Insecta</taxon>
        <taxon>Pterygota</taxon>
        <taxon>Neoptera</taxon>
        <taxon>Paraneoptera</taxon>
        <taxon>Hemiptera</taxon>
        <taxon>Heteroptera</taxon>
        <taxon>Panheteroptera</taxon>
        <taxon>Cimicomorpha</taxon>
        <taxon>Miridae</taxon>
        <taxon>Mirini</taxon>
        <taxon>Lygus</taxon>
    </lineage>
</organism>
<dbReference type="EMBL" id="GBHO01012966">
    <property type="protein sequence ID" value="JAG30638.1"/>
    <property type="molecule type" value="Transcribed_RNA"/>
</dbReference>
<evidence type="ECO:0000313" key="2">
    <source>
        <dbReference type="EMBL" id="JAG30638.1"/>
    </source>
</evidence>
<sequence>KKCAGGCAFVTSSQTRSQCFFGFKWFGNRCWSRMHTVLVCKRFLNHFQLKLRTNLVAQKKMTMNREKDNHITEGFLHKTVKHSENVIDHQTRVVKVRYGIDESGAGPFQR</sequence>
<reference evidence="2" key="1">
    <citation type="journal article" date="2014" name="PLoS ONE">
        <title>Transcriptome-Based Identification of ABC Transporters in the Western Tarnished Plant Bug Lygus hesperus.</title>
        <authorList>
            <person name="Hull J.J."/>
            <person name="Chaney K."/>
            <person name="Geib S.M."/>
            <person name="Fabrick J.A."/>
            <person name="Brent C.S."/>
            <person name="Walsh D."/>
            <person name="Lavine L.C."/>
        </authorList>
    </citation>
    <scope>NUCLEOTIDE SEQUENCE</scope>
</reference>
<dbReference type="EMBL" id="GBHO01012967">
    <property type="protein sequence ID" value="JAG30637.1"/>
    <property type="molecule type" value="Transcribed_RNA"/>
</dbReference>
<gene>
    <name evidence="2" type="primary">manB_1</name>
    <name evidence="1" type="synonym">manB_0</name>
    <name evidence="1" type="ORF">CM83_15825</name>
    <name evidence="2" type="ORF">CM83_15826</name>
</gene>
<proteinExistence type="predicted"/>
<accession>A0A0A9YHS3</accession>
<reference evidence="2" key="2">
    <citation type="submission" date="2014-07" db="EMBL/GenBank/DDBJ databases">
        <authorList>
            <person name="Hull J."/>
        </authorList>
    </citation>
    <scope>NUCLEOTIDE SEQUENCE</scope>
</reference>